<comment type="caution">
    <text evidence="2">The sequence shown here is derived from an EMBL/GenBank/DDBJ whole genome shotgun (WGS) entry which is preliminary data.</text>
</comment>
<keyword evidence="1" id="KW-1133">Transmembrane helix</keyword>
<protein>
    <submittedName>
        <fullName evidence="2">Uncharacterized protein</fullName>
    </submittedName>
</protein>
<dbReference type="AlphaFoldDB" id="A0ABD6D7V2"/>
<keyword evidence="1" id="KW-0472">Membrane</keyword>
<keyword evidence="1" id="KW-0812">Transmembrane</keyword>
<accession>A0ABD6D7V2</accession>
<reference evidence="2 3" key="1">
    <citation type="journal article" date="2019" name="Int. J. Syst. Evol. Microbiol.">
        <title>The Global Catalogue of Microorganisms (GCM) 10K type strain sequencing project: providing services to taxonomists for standard genome sequencing and annotation.</title>
        <authorList>
            <consortium name="The Broad Institute Genomics Platform"/>
            <consortium name="The Broad Institute Genome Sequencing Center for Infectious Disease"/>
            <person name="Wu L."/>
            <person name="Ma J."/>
        </authorList>
    </citation>
    <scope>NUCLEOTIDE SEQUENCE [LARGE SCALE GENOMIC DNA]</scope>
    <source>
        <strain evidence="2 3">CGMCC 1.10593</strain>
    </source>
</reference>
<sequence>MAGLAVPTWDPQTALLIGAILFEAIVLYVGYGGLERLVGPRLMELLVGGDSGVGQ</sequence>
<proteinExistence type="predicted"/>
<evidence type="ECO:0000313" key="2">
    <source>
        <dbReference type="EMBL" id="MFD1642137.1"/>
    </source>
</evidence>
<dbReference type="InterPro" id="IPR055934">
    <property type="entry name" value="DUF7512"/>
</dbReference>
<dbReference type="Proteomes" id="UP001597052">
    <property type="component" value="Unassembled WGS sequence"/>
</dbReference>
<keyword evidence="3" id="KW-1185">Reference proteome</keyword>
<evidence type="ECO:0000256" key="1">
    <source>
        <dbReference type="SAM" id="Phobius"/>
    </source>
</evidence>
<gene>
    <name evidence="2" type="ORF">ACFSBW_09670</name>
</gene>
<dbReference type="EMBL" id="JBHUDM010000002">
    <property type="protein sequence ID" value="MFD1642137.1"/>
    <property type="molecule type" value="Genomic_DNA"/>
</dbReference>
<evidence type="ECO:0000313" key="3">
    <source>
        <dbReference type="Proteomes" id="UP001597052"/>
    </source>
</evidence>
<dbReference type="Pfam" id="PF24352">
    <property type="entry name" value="DUF7512"/>
    <property type="match status" value="1"/>
</dbReference>
<organism evidence="2 3">
    <name type="scientific">Halohasta litorea</name>
    <dbReference type="NCBI Taxonomy" id="869891"/>
    <lineage>
        <taxon>Archaea</taxon>
        <taxon>Methanobacteriati</taxon>
        <taxon>Methanobacteriota</taxon>
        <taxon>Stenosarchaea group</taxon>
        <taxon>Halobacteria</taxon>
        <taxon>Halobacteriales</taxon>
        <taxon>Haloferacaceae</taxon>
        <taxon>Halohasta</taxon>
    </lineage>
</organism>
<name>A0ABD6D7V2_9EURY</name>
<feature type="transmembrane region" description="Helical" evidence="1">
    <location>
        <begin position="14"/>
        <end position="34"/>
    </location>
</feature>
<dbReference type="RefSeq" id="WP_256395490.1">
    <property type="nucleotide sequence ID" value="NZ_JANHDJ010000002.1"/>
</dbReference>